<dbReference type="InterPro" id="IPR009003">
    <property type="entry name" value="Peptidase_S1_PA"/>
</dbReference>
<accession>A0A832ZEP9</accession>
<dbReference type="EMBL" id="DQUR01000026">
    <property type="protein sequence ID" value="HIP88514.1"/>
    <property type="molecule type" value="Genomic_DNA"/>
</dbReference>
<comment type="caution">
    <text evidence="1">The sequence shown here is derived from an EMBL/GenBank/DDBJ whole genome shotgun (WGS) entry which is preliminary data.</text>
</comment>
<keyword evidence="1" id="KW-0645">Protease</keyword>
<dbReference type="GO" id="GO:0008233">
    <property type="term" value="F:peptidase activity"/>
    <property type="evidence" value="ECO:0007669"/>
    <property type="project" value="UniProtKB-KW"/>
</dbReference>
<dbReference type="InterPro" id="IPR043504">
    <property type="entry name" value="Peptidase_S1_PA_chymotrypsin"/>
</dbReference>
<sequence>MLGVLVLGSFGSASIVKDSNDKACQPVNYWVFENGQWVQKSEPRVWWYCQEPEKARGFEGFAFKEMPYGLFKKPDPMALHQAARDLMELVGINELKGKFSTSLPSYGGMFINEEKGLIFVYVKDEKDREKIKQVSEGYKGKINVVFLKGKYSFEQLVKWKHSIEKLNGGTIKQLGITMIDADEAHNSLTIGLEEITPEKLKLLEGELEKLGIPKESVRIEKRGYMKLLADYHRARPLVGGVMIRREDAPDSWGTLGYVGFIGSTPYFVTAGHLGIWGTSGQRIYQPTVNEENYVGTVTYNPYFRDDESIPYRYSDSMLVRAYVAGSTKIYNPSPYTSSDYIVIGKKYSVDQIVGETVIKVGATTGKTTGEITNKCVTSFLSPKEDYYPDLVALYCQMETNLESAGGDSGAPVFKSYGIFVELYGILWGGTDTVSAYSPIDGIEEDLGVTLDVN</sequence>
<dbReference type="SUPFAM" id="SSF50494">
    <property type="entry name" value="Trypsin-like serine proteases"/>
    <property type="match status" value="1"/>
</dbReference>
<protein>
    <submittedName>
        <fullName evidence="1">Protease</fullName>
    </submittedName>
</protein>
<proteinExistence type="predicted"/>
<gene>
    <name evidence="1" type="ORF">EYH24_00715</name>
</gene>
<evidence type="ECO:0000313" key="2">
    <source>
        <dbReference type="Proteomes" id="UP000653692"/>
    </source>
</evidence>
<dbReference type="Gene3D" id="2.40.10.10">
    <property type="entry name" value="Trypsin-like serine proteases"/>
    <property type="match status" value="2"/>
</dbReference>
<dbReference type="Proteomes" id="UP000653692">
    <property type="component" value="Unassembled WGS sequence"/>
</dbReference>
<dbReference type="AlphaFoldDB" id="A0A832ZEP9"/>
<name>A0A832ZEP9_9EURY</name>
<organism evidence="1 2">
    <name type="scientific">Thermococcus paralvinellae</name>
    <dbReference type="NCBI Taxonomy" id="582419"/>
    <lineage>
        <taxon>Archaea</taxon>
        <taxon>Methanobacteriati</taxon>
        <taxon>Methanobacteriota</taxon>
        <taxon>Thermococci</taxon>
        <taxon>Thermococcales</taxon>
        <taxon>Thermococcaceae</taxon>
        <taxon>Thermococcus</taxon>
    </lineage>
</organism>
<reference evidence="1" key="1">
    <citation type="journal article" date="2020" name="ISME J.">
        <title>Gammaproteobacteria mediating utilization of methyl-, sulfur- and petroleum organic compounds in deep ocean hydrothermal plumes.</title>
        <authorList>
            <person name="Zhou Z."/>
            <person name="Liu Y."/>
            <person name="Pan J."/>
            <person name="Cron B.R."/>
            <person name="Toner B.M."/>
            <person name="Anantharaman K."/>
            <person name="Breier J.A."/>
            <person name="Dick G.J."/>
            <person name="Li M."/>
        </authorList>
    </citation>
    <scope>NUCLEOTIDE SEQUENCE</scope>
    <source>
        <strain evidence="1">SZUA-1476</strain>
    </source>
</reference>
<evidence type="ECO:0000313" key="1">
    <source>
        <dbReference type="EMBL" id="HIP88514.1"/>
    </source>
</evidence>
<dbReference type="GO" id="GO:0006508">
    <property type="term" value="P:proteolysis"/>
    <property type="evidence" value="ECO:0007669"/>
    <property type="project" value="UniProtKB-KW"/>
</dbReference>
<keyword evidence="1" id="KW-0378">Hydrolase</keyword>